<feature type="domain" description="Mechanosensitive ion channel MscS" evidence="10">
    <location>
        <begin position="604"/>
        <end position="671"/>
    </location>
</feature>
<comment type="similarity">
    <text evidence="2">Belongs to the MscS (TC 1.A.23) family.</text>
</comment>
<keyword evidence="13" id="KW-1185">Reference proteome</keyword>
<dbReference type="InterPro" id="IPR011014">
    <property type="entry name" value="MscS_channel_TM-2"/>
</dbReference>
<feature type="transmembrane region" description="Helical" evidence="8">
    <location>
        <begin position="559"/>
        <end position="582"/>
    </location>
</feature>
<dbReference type="eggNOG" id="COG3264">
    <property type="taxonomic scope" value="Bacteria"/>
</dbReference>
<dbReference type="GO" id="GO:0008381">
    <property type="term" value="F:mechanosensitive monoatomic ion channel activity"/>
    <property type="evidence" value="ECO:0007669"/>
    <property type="project" value="UniProtKB-ARBA"/>
</dbReference>
<dbReference type="Pfam" id="PF00924">
    <property type="entry name" value="MS_channel_2nd"/>
    <property type="match status" value="1"/>
</dbReference>
<dbReference type="SUPFAM" id="SSF82689">
    <property type="entry name" value="Mechanosensitive channel protein MscS (YggB), C-terminal domain"/>
    <property type="match status" value="1"/>
</dbReference>
<dbReference type="PROSITE" id="PS01246">
    <property type="entry name" value="UPF0003"/>
    <property type="match status" value="1"/>
</dbReference>
<evidence type="ECO:0000313" key="13">
    <source>
        <dbReference type="Proteomes" id="UP000053675"/>
    </source>
</evidence>
<keyword evidence="6 8" id="KW-0472">Membrane</keyword>
<keyword evidence="5 8" id="KW-1133">Transmembrane helix</keyword>
<protein>
    <submittedName>
        <fullName evidence="12">Mechanosensitive ion channel MscS</fullName>
    </submittedName>
</protein>
<sequence>MKPVSIVFFLLFLSLGALAQSELVQQQQNEIADINEETESLSEKVSSEDVDDAELVAARLELERLSRELLQSGVAFRPRLTEINDRLDQLGPARGEGEPPEPEIVVQERQRLLDEKATINAMIGEAETLSVRIGRLIDQVAQKRRELFTNALSRRFDISAAFGPEVAKEFTGDIERLYNSVSSWLNYVVQVKLRAALLAAGASLICALALLMGGRRYFSDLIAPDIENDDPSYLARLSVALWSTLLPSAALGIFLALTYLLFDTFNVLREDIAQLLATLFIVIGTVFFVYRLTRSALAPHRANWRLLPIECSASSRLCWLIAAMAGVTAFDYFMGQVYSVIGSQLSLTVATSLGATVAVGVLLILIGMVKPFPPEEEGDKPRPWPLAFRLPIFLFGIATILAAIFGYIGFARFLSQQVVVTGAILATMYIGFLTSGAIAGEGAFGRSRIGHMMGERLGLDEGVLDQLGLVAGLGINVLVVLIGAPMILLQWGFHFADLTTWTYGIANEIRIGSISFSIIGILTGIVVLVLGYFITRWFQAWLDGSVMSRSRMDTGVRNSIRTAVGYVGIAIAALIGISAAGIDLSNLALVAGALSLGIGFGLQNIVSNFVSGLILLVERPFKAGDWIVAGAVSGTVKKISVRATEIETFQRQTVILPNSELINAAVGNWTHKNSLGRLEIPIGVAYGSDVRRVHEILMGIAKSHPLVLKNPEPFVHFANFGDSSLDFEVRVYLADILRQLEVQNDIRFAIIEAFEKEGIEIPFPQRDLHLRGGFVVAPKEDAAHEKTTDRNGQENG</sequence>
<feature type="transmembrane region" description="Helical" evidence="8">
    <location>
        <begin position="390"/>
        <end position="410"/>
    </location>
</feature>
<feature type="transmembrane region" description="Helical" evidence="8">
    <location>
        <begin position="466"/>
        <end position="493"/>
    </location>
</feature>
<dbReference type="InterPro" id="IPR010920">
    <property type="entry name" value="LSM_dom_sf"/>
</dbReference>
<evidence type="ECO:0000256" key="9">
    <source>
        <dbReference type="SAM" id="SignalP"/>
    </source>
</evidence>
<feature type="signal peptide" evidence="9">
    <location>
        <begin position="1"/>
        <end position="19"/>
    </location>
</feature>
<dbReference type="RefSeq" id="WP_051913749.1">
    <property type="nucleotide sequence ID" value="NZ_JMQM01000001.1"/>
</dbReference>
<dbReference type="InterPro" id="IPR052702">
    <property type="entry name" value="MscS-like_channel"/>
</dbReference>
<dbReference type="SUPFAM" id="SSF82861">
    <property type="entry name" value="Mechanosensitive channel protein MscS (YggB), transmembrane region"/>
    <property type="match status" value="1"/>
</dbReference>
<dbReference type="InterPro" id="IPR011066">
    <property type="entry name" value="MscS_channel_C_sf"/>
</dbReference>
<keyword evidence="3" id="KW-1003">Cell membrane</keyword>
<evidence type="ECO:0000256" key="7">
    <source>
        <dbReference type="SAM" id="Coils"/>
    </source>
</evidence>
<dbReference type="SUPFAM" id="SSF50182">
    <property type="entry name" value="Sm-like ribonucleoproteins"/>
    <property type="match status" value="1"/>
</dbReference>
<evidence type="ECO:0000313" key="12">
    <source>
        <dbReference type="EMBL" id="KFB09771.1"/>
    </source>
</evidence>
<evidence type="ECO:0000256" key="5">
    <source>
        <dbReference type="ARBA" id="ARBA00022989"/>
    </source>
</evidence>
<dbReference type="Gene3D" id="3.30.70.100">
    <property type="match status" value="1"/>
</dbReference>
<proteinExistence type="inferred from homology"/>
<feature type="chain" id="PRO_5001783212" evidence="9">
    <location>
        <begin position="20"/>
        <end position="796"/>
    </location>
</feature>
<dbReference type="PANTHER" id="PTHR30347:SF1">
    <property type="entry name" value="MECHANOSENSITIVE CHANNEL MSCK"/>
    <property type="match status" value="1"/>
</dbReference>
<feature type="transmembrane region" description="Helical" evidence="8">
    <location>
        <begin position="233"/>
        <end position="260"/>
    </location>
</feature>
<evidence type="ECO:0000256" key="1">
    <source>
        <dbReference type="ARBA" id="ARBA00004651"/>
    </source>
</evidence>
<accession>A0A084U9Y5</accession>
<evidence type="ECO:0000259" key="11">
    <source>
        <dbReference type="Pfam" id="PF21082"/>
    </source>
</evidence>
<feature type="transmembrane region" description="Helical" evidence="8">
    <location>
        <begin position="313"/>
        <end position="333"/>
    </location>
</feature>
<dbReference type="Pfam" id="PF21082">
    <property type="entry name" value="MS_channel_3rd"/>
    <property type="match status" value="1"/>
</dbReference>
<evidence type="ECO:0000256" key="8">
    <source>
        <dbReference type="SAM" id="Phobius"/>
    </source>
</evidence>
<dbReference type="Proteomes" id="UP000053675">
    <property type="component" value="Unassembled WGS sequence"/>
</dbReference>
<dbReference type="InterPro" id="IPR006686">
    <property type="entry name" value="MscS_channel_CS"/>
</dbReference>
<dbReference type="PATRIC" id="fig|472175.3.peg.803"/>
<feature type="transmembrane region" description="Helical" evidence="8">
    <location>
        <begin position="422"/>
        <end position="445"/>
    </location>
</feature>
<dbReference type="Gene3D" id="2.30.30.60">
    <property type="match status" value="1"/>
</dbReference>
<dbReference type="GO" id="GO:0005886">
    <property type="term" value="C:plasma membrane"/>
    <property type="evidence" value="ECO:0007669"/>
    <property type="project" value="UniProtKB-SubCell"/>
</dbReference>
<evidence type="ECO:0000256" key="3">
    <source>
        <dbReference type="ARBA" id="ARBA00022475"/>
    </source>
</evidence>
<feature type="transmembrane region" description="Helical" evidence="8">
    <location>
        <begin position="513"/>
        <end position="538"/>
    </location>
</feature>
<feature type="transmembrane region" description="Helical" evidence="8">
    <location>
        <begin position="193"/>
        <end position="212"/>
    </location>
</feature>
<reference evidence="12 13" key="1">
    <citation type="submission" date="2014-05" db="EMBL/GenBank/DDBJ databases">
        <title>Draft Genome Sequence of Nitratireductor basaltis Strain UMTGB225, A Marine Bacterium Isolated from Green Barrel Tunicate.</title>
        <authorList>
            <person name="Gan H.Y."/>
        </authorList>
    </citation>
    <scope>NUCLEOTIDE SEQUENCE [LARGE SCALE GENOMIC DNA]</scope>
    <source>
        <strain evidence="12 13">UMTGB225</strain>
    </source>
</reference>
<name>A0A084U9Y5_9HYPH</name>
<comment type="subcellular location">
    <subcellularLocation>
        <location evidence="1">Cell membrane</location>
        <topology evidence="1">Multi-pass membrane protein</topology>
    </subcellularLocation>
</comment>
<feature type="coiled-coil region" evidence="7">
    <location>
        <begin position="17"/>
        <end position="44"/>
    </location>
</feature>
<dbReference type="Gene3D" id="1.10.287.1260">
    <property type="match status" value="1"/>
</dbReference>
<dbReference type="EMBL" id="JMQM01000001">
    <property type="protein sequence ID" value="KFB09771.1"/>
    <property type="molecule type" value="Genomic_DNA"/>
</dbReference>
<keyword evidence="9" id="KW-0732">Signal</keyword>
<feature type="transmembrane region" description="Helical" evidence="8">
    <location>
        <begin position="588"/>
        <end position="617"/>
    </location>
</feature>
<evidence type="ECO:0000256" key="4">
    <source>
        <dbReference type="ARBA" id="ARBA00022692"/>
    </source>
</evidence>
<dbReference type="InterPro" id="IPR049278">
    <property type="entry name" value="MS_channel_C"/>
</dbReference>
<dbReference type="PANTHER" id="PTHR30347">
    <property type="entry name" value="POTASSIUM CHANNEL RELATED"/>
    <property type="match status" value="1"/>
</dbReference>
<dbReference type="InterPro" id="IPR006685">
    <property type="entry name" value="MscS_channel_2nd"/>
</dbReference>
<gene>
    <name evidence="12" type="ORF">EL18_00790</name>
</gene>
<feature type="transmembrane region" description="Helical" evidence="8">
    <location>
        <begin position="272"/>
        <end position="292"/>
    </location>
</feature>
<evidence type="ECO:0000256" key="6">
    <source>
        <dbReference type="ARBA" id="ARBA00023136"/>
    </source>
</evidence>
<organism evidence="12 13">
    <name type="scientific">Nitratireductor basaltis</name>
    <dbReference type="NCBI Taxonomy" id="472175"/>
    <lineage>
        <taxon>Bacteria</taxon>
        <taxon>Pseudomonadati</taxon>
        <taxon>Pseudomonadota</taxon>
        <taxon>Alphaproteobacteria</taxon>
        <taxon>Hyphomicrobiales</taxon>
        <taxon>Phyllobacteriaceae</taxon>
        <taxon>Nitratireductor</taxon>
    </lineage>
</organism>
<dbReference type="InterPro" id="IPR023408">
    <property type="entry name" value="MscS_beta-dom_sf"/>
</dbReference>
<feature type="domain" description="Mechanosensitive ion channel MscS C-terminal" evidence="11">
    <location>
        <begin position="679"/>
        <end position="761"/>
    </location>
</feature>
<dbReference type="AlphaFoldDB" id="A0A084U9Y5"/>
<keyword evidence="4 8" id="KW-0812">Transmembrane</keyword>
<evidence type="ECO:0000259" key="10">
    <source>
        <dbReference type="Pfam" id="PF00924"/>
    </source>
</evidence>
<keyword evidence="7" id="KW-0175">Coiled coil</keyword>
<evidence type="ECO:0000256" key="2">
    <source>
        <dbReference type="ARBA" id="ARBA00008017"/>
    </source>
</evidence>
<feature type="transmembrane region" description="Helical" evidence="8">
    <location>
        <begin position="345"/>
        <end position="369"/>
    </location>
</feature>
<dbReference type="STRING" id="472175.EL18_00790"/>
<comment type="caution">
    <text evidence="12">The sequence shown here is derived from an EMBL/GenBank/DDBJ whole genome shotgun (WGS) entry which is preliminary data.</text>
</comment>